<evidence type="ECO:0000313" key="4">
    <source>
        <dbReference type="Proteomes" id="UP000886595"/>
    </source>
</evidence>
<dbReference type="Gene3D" id="3.40.50.10140">
    <property type="entry name" value="Toll/interleukin-1 receptor homology (TIR) domain"/>
    <property type="match status" value="1"/>
</dbReference>
<dbReference type="InterPro" id="IPR000157">
    <property type="entry name" value="TIR_dom"/>
</dbReference>
<dbReference type="FunFam" id="3.40.50.10140:FF:000007">
    <property type="entry name" value="Disease resistance protein (TIR-NBS-LRR class)"/>
    <property type="match status" value="1"/>
</dbReference>
<dbReference type="Pfam" id="PF01582">
    <property type="entry name" value="TIR"/>
    <property type="match status" value="1"/>
</dbReference>
<comment type="caution">
    <text evidence="3">The sequence shown here is derived from an EMBL/GenBank/DDBJ whole genome shotgun (WGS) entry which is preliminary data.</text>
</comment>
<name>A0A8X7Q1P8_BRACI</name>
<sequence length="159" mass="18248">MASPSSFLPPRNWVYDVFPSFSGEDVRVTFLGHFLKELDRKLIIAFKDSEIERSHSLGPELKQAIRTSRIAVVIFSERYSSSSWCLDELLEIVKCKDESGQMIIPIFYGLDPSHVRKQTGKFGEAFAKTCQTKTEDETKLWRQSLIDVANVLGYHSQIW</sequence>
<dbReference type="Proteomes" id="UP000886595">
    <property type="component" value="Unassembled WGS sequence"/>
</dbReference>
<accession>A0A8X7Q1P8</accession>
<dbReference type="EMBL" id="JAAMPC010000014">
    <property type="protein sequence ID" value="KAG2261860.1"/>
    <property type="molecule type" value="Genomic_DNA"/>
</dbReference>
<dbReference type="OrthoDB" id="6160824at2759"/>
<protein>
    <recommendedName>
        <fullName evidence="2">TIR domain-containing protein</fullName>
    </recommendedName>
</protein>
<dbReference type="PANTHER" id="PTHR32009">
    <property type="entry name" value="TMV RESISTANCE PROTEIN N-LIKE"/>
    <property type="match status" value="1"/>
</dbReference>
<reference evidence="3 4" key="1">
    <citation type="submission" date="2020-02" db="EMBL/GenBank/DDBJ databases">
        <authorList>
            <person name="Ma Q."/>
            <person name="Huang Y."/>
            <person name="Song X."/>
            <person name="Pei D."/>
        </authorList>
    </citation>
    <scope>NUCLEOTIDE SEQUENCE [LARGE SCALE GENOMIC DNA]</scope>
    <source>
        <strain evidence="3">Sxm20200214</strain>
        <tissue evidence="3">Leaf</tissue>
    </source>
</reference>
<dbReference type="GO" id="GO:0007165">
    <property type="term" value="P:signal transduction"/>
    <property type="evidence" value="ECO:0007669"/>
    <property type="project" value="InterPro"/>
</dbReference>
<feature type="domain" description="TIR" evidence="2">
    <location>
        <begin position="13"/>
        <end position="152"/>
    </location>
</feature>
<dbReference type="PROSITE" id="PS50104">
    <property type="entry name" value="TIR"/>
    <property type="match status" value="1"/>
</dbReference>
<organism evidence="3 4">
    <name type="scientific">Brassica carinata</name>
    <name type="common">Ethiopian mustard</name>
    <name type="synonym">Abyssinian cabbage</name>
    <dbReference type="NCBI Taxonomy" id="52824"/>
    <lineage>
        <taxon>Eukaryota</taxon>
        <taxon>Viridiplantae</taxon>
        <taxon>Streptophyta</taxon>
        <taxon>Embryophyta</taxon>
        <taxon>Tracheophyta</taxon>
        <taxon>Spermatophyta</taxon>
        <taxon>Magnoliopsida</taxon>
        <taxon>eudicotyledons</taxon>
        <taxon>Gunneridae</taxon>
        <taxon>Pentapetalae</taxon>
        <taxon>rosids</taxon>
        <taxon>malvids</taxon>
        <taxon>Brassicales</taxon>
        <taxon>Brassicaceae</taxon>
        <taxon>Brassiceae</taxon>
        <taxon>Brassica</taxon>
    </lineage>
</organism>
<keyword evidence="4" id="KW-1185">Reference proteome</keyword>
<proteinExistence type="predicted"/>
<evidence type="ECO:0000256" key="1">
    <source>
        <dbReference type="ARBA" id="ARBA00023027"/>
    </source>
</evidence>
<keyword evidence="1" id="KW-0520">NAD</keyword>
<dbReference type="SMART" id="SM00255">
    <property type="entry name" value="TIR"/>
    <property type="match status" value="1"/>
</dbReference>
<evidence type="ECO:0000259" key="2">
    <source>
        <dbReference type="PROSITE" id="PS50104"/>
    </source>
</evidence>
<gene>
    <name evidence="3" type="ORF">Bca52824_068939</name>
</gene>
<dbReference type="InterPro" id="IPR035897">
    <property type="entry name" value="Toll_tir_struct_dom_sf"/>
</dbReference>
<dbReference type="SUPFAM" id="SSF52200">
    <property type="entry name" value="Toll/Interleukin receptor TIR domain"/>
    <property type="match status" value="1"/>
</dbReference>
<dbReference type="PANTHER" id="PTHR32009:SF115">
    <property type="entry name" value="RPP1-LIKE DISEASE RESISTANCE PROTEIN-RELATED"/>
    <property type="match status" value="1"/>
</dbReference>
<evidence type="ECO:0000313" key="3">
    <source>
        <dbReference type="EMBL" id="KAG2261860.1"/>
    </source>
</evidence>
<dbReference type="AlphaFoldDB" id="A0A8X7Q1P8"/>